<name>A0A1W1DJY0_9ZZZZ</name>
<evidence type="ECO:0000256" key="2">
    <source>
        <dbReference type="ARBA" id="ARBA00022630"/>
    </source>
</evidence>
<evidence type="ECO:0000256" key="1">
    <source>
        <dbReference type="ARBA" id="ARBA00001917"/>
    </source>
</evidence>
<dbReference type="HAMAP" id="MF_01629">
    <property type="entry name" value="PdxH"/>
    <property type="match status" value="1"/>
</dbReference>
<reference evidence="8" key="1">
    <citation type="submission" date="2016-10" db="EMBL/GenBank/DDBJ databases">
        <authorList>
            <person name="de Groot N.N."/>
        </authorList>
    </citation>
    <scope>NUCLEOTIDE SEQUENCE</scope>
</reference>
<evidence type="ECO:0000313" key="7">
    <source>
        <dbReference type="EMBL" id="SFV78090.1"/>
    </source>
</evidence>
<keyword evidence="4 8" id="KW-0560">Oxidoreductase</keyword>
<protein>
    <submittedName>
        <fullName evidence="8">Pyridoxamine 5'-phosphate oxidase</fullName>
        <ecNumber evidence="8">1.4.3.5</ecNumber>
    </submittedName>
</protein>
<dbReference type="GO" id="GO:0008615">
    <property type="term" value="P:pyridoxine biosynthetic process"/>
    <property type="evidence" value="ECO:0007669"/>
    <property type="project" value="InterPro"/>
</dbReference>
<dbReference type="Gene3D" id="2.30.110.10">
    <property type="entry name" value="Electron Transport, Fmn-binding Protein, Chain A"/>
    <property type="match status" value="1"/>
</dbReference>
<proteinExistence type="inferred from homology"/>
<dbReference type="InterPro" id="IPR012349">
    <property type="entry name" value="Split_barrel_FMN-bd"/>
</dbReference>
<dbReference type="NCBIfam" id="NF004231">
    <property type="entry name" value="PRK05679.1"/>
    <property type="match status" value="1"/>
</dbReference>
<dbReference type="InterPro" id="IPR019576">
    <property type="entry name" value="Pyridoxamine_oxidase_dimer_C"/>
</dbReference>
<accession>A0A1W1DJY0</accession>
<dbReference type="AlphaFoldDB" id="A0A1W1DJY0"/>
<evidence type="ECO:0000256" key="4">
    <source>
        <dbReference type="ARBA" id="ARBA00023002"/>
    </source>
</evidence>
<comment type="cofactor">
    <cofactor evidence="1">
        <name>FMN</name>
        <dbReference type="ChEBI" id="CHEBI:58210"/>
    </cofactor>
</comment>
<dbReference type="EC" id="1.4.3.5" evidence="8"/>
<evidence type="ECO:0000313" key="8">
    <source>
        <dbReference type="EMBL" id="SFV81688.1"/>
    </source>
</evidence>
<dbReference type="PIRSF" id="PIRSF000190">
    <property type="entry name" value="Pyd_amn-ph_oxd"/>
    <property type="match status" value="1"/>
</dbReference>
<dbReference type="PANTHER" id="PTHR10851:SF0">
    <property type="entry name" value="PYRIDOXINE-5'-PHOSPHATE OXIDASE"/>
    <property type="match status" value="1"/>
</dbReference>
<gene>
    <name evidence="7" type="ORF">MNB_SUP05-10-829</name>
    <name evidence="8" type="ORF">MNB_SUP05-6-719</name>
</gene>
<dbReference type="SUPFAM" id="SSF50475">
    <property type="entry name" value="FMN-binding split barrel"/>
    <property type="match status" value="1"/>
</dbReference>
<evidence type="ECO:0000259" key="6">
    <source>
        <dbReference type="Pfam" id="PF10590"/>
    </source>
</evidence>
<dbReference type="EMBL" id="FPHQ01000290">
    <property type="protein sequence ID" value="SFV78090.1"/>
    <property type="molecule type" value="Genomic_DNA"/>
</dbReference>
<dbReference type="EMBL" id="FPHV01000083">
    <property type="protein sequence ID" value="SFV81688.1"/>
    <property type="molecule type" value="Genomic_DNA"/>
</dbReference>
<feature type="domain" description="Pyridoxine 5'-phosphate oxidase dimerisation C-terminal" evidence="6">
    <location>
        <begin position="172"/>
        <end position="212"/>
    </location>
</feature>
<keyword evidence="2" id="KW-0285">Flavoprotein</keyword>
<dbReference type="GO" id="GO:0010181">
    <property type="term" value="F:FMN binding"/>
    <property type="evidence" value="ECO:0007669"/>
    <property type="project" value="InterPro"/>
</dbReference>
<sequence>MSVDLIKLRREFTSNGLTRAELNSNPFVQFETWIEQATQAELTIPNAMSLATADSDEIGIRTVLLKSFDEQGFVFFTNYNSKKSKQITGNPKAALLFPWLDLERQVKISGVVEKISTFDSIKYFSSRPKDSQLGAWASNQSSQLSSRQVLLTQFESMKAKFNKGEVPLPDFWGGYRVVPHTIEFWQGRENRLHDRFVYKKEADNWVIERLAP</sequence>
<feature type="domain" description="Pyridoxamine 5'-phosphate oxidase N-terminal" evidence="5">
    <location>
        <begin position="35"/>
        <end position="158"/>
    </location>
</feature>
<evidence type="ECO:0000259" key="5">
    <source>
        <dbReference type="Pfam" id="PF01243"/>
    </source>
</evidence>
<dbReference type="InterPro" id="IPR019740">
    <property type="entry name" value="Pyridox_Oxase_CS"/>
</dbReference>
<organism evidence="8">
    <name type="scientific">hydrothermal vent metagenome</name>
    <dbReference type="NCBI Taxonomy" id="652676"/>
    <lineage>
        <taxon>unclassified sequences</taxon>
        <taxon>metagenomes</taxon>
        <taxon>ecological metagenomes</taxon>
    </lineage>
</organism>
<dbReference type="NCBIfam" id="TIGR00558">
    <property type="entry name" value="pdxH"/>
    <property type="match status" value="1"/>
</dbReference>
<dbReference type="InterPro" id="IPR000659">
    <property type="entry name" value="Pyridox_Oxase"/>
</dbReference>
<dbReference type="PANTHER" id="PTHR10851">
    <property type="entry name" value="PYRIDOXINE-5-PHOSPHATE OXIDASE"/>
    <property type="match status" value="1"/>
</dbReference>
<dbReference type="PROSITE" id="PS01064">
    <property type="entry name" value="PYRIDOX_OXIDASE"/>
    <property type="match status" value="1"/>
</dbReference>
<dbReference type="Pfam" id="PF10590">
    <property type="entry name" value="PNP_phzG_C"/>
    <property type="match status" value="1"/>
</dbReference>
<keyword evidence="3" id="KW-0288">FMN</keyword>
<dbReference type="Pfam" id="PF01243">
    <property type="entry name" value="PNPOx_N"/>
    <property type="match status" value="1"/>
</dbReference>
<evidence type="ECO:0000256" key="3">
    <source>
        <dbReference type="ARBA" id="ARBA00022643"/>
    </source>
</evidence>
<dbReference type="InterPro" id="IPR011576">
    <property type="entry name" value="Pyridox_Oxase_N"/>
</dbReference>
<dbReference type="GO" id="GO:0004733">
    <property type="term" value="F:pyridoxamine phosphate oxidase activity"/>
    <property type="evidence" value="ECO:0007669"/>
    <property type="project" value="UniProtKB-EC"/>
</dbReference>